<proteinExistence type="predicted"/>
<name>A0A5J4K3N3_9CHLR</name>
<sequence length="59" mass="6705">MFAEDDSRQESGLVRHRAKLSIVQESWKLCLSLSRKALPAGPSFAQARCHLPVLYQHQL</sequence>
<dbReference type="AlphaFoldDB" id="A0A5J4K3N3"/>
<evidence type="ECO:0000313" key="1">
    <source>
        <dbReference type="EMBL" id="GER82113.1"/>
    </source>
</evidence>
<keyword evidence="2" id="KW-1185">Reference proteome</keyword>
<organism evidence="1 2">
    <name type="scientific">Thermogemmatispora aurantia</name>
    <dbReference type="NCBI Taxonomy" id="2045279"/>
    <lineage>
        <taxon>Bacteria</taxon>
        <taxon>Bacillati</taxon>
        <taxon>Chloroflexota</taxon>
        <taxon>Ktedonobacteria</taxon>
        <taxon>Thermogemmatisporales</taxon>
        <taxon>Thermogemmatisporaceae</taxon>
        <taxon>Thermogemmatispora</taxon>
    </lineage>
</organism>
<reference evidence="1 2" key="1">
    <citation type="journal article" date="2019" name="Int. J. Syst. Evol. Microbiol.">
        <title>Thermogemmatispora aurantia sp. nov. and Thermogemmatispora argillosa sp. nov., within the class Ktedonobacteria, and emended description of the genus Thermogemmatispora.</title>
        <authorList>
            <person name="Zheng Y."/>
            <person name="Wang C.M."/>
            <person name="Sakai Y."/>
            <person name="Abe K."/>
            <person name="Yokota A."/>
            <person name="Yabe S."/>
        </authorList>
    </citation>
    <scope>NUCLEOTIDE SEQUENCE [LARGE SCALE GENOMIC DNA]</scope>
    <source>
        <strain evidence="1 2">A1-2</strain>
    </source>
</reference>
<protein>
    <submittedName>
        <fullName evidence="1">Uncharacterized protein</fullName>
    </submittedName>
</protein>
<dbReference type="EMBL" id="BKZV01000001">
    <property type="protein sequence ID" value="GER82113.1"/>
    <property type="molecule type" value="Genomic_DNA"/>
</dbReference>
<evidence type="ECO:0000313" key="2">
    <source>
        <dbReference type="Proteomes" id="UP000334820"/>
    </source>
</evidence>
<gene>
    <name evidence="1" type="ORF">KTAU_07510</name>
</gene>
<accession>A0A5J4K3N3</accession>
<dbReference type="Proteomes" id="UP000334820">
    <property type="component" value="Unassembled WGS sequence"/>
</dbReference>
<comment type="caution">
    <text evidence="1">The sequence shown here is derived from an EMBL/GenBank/DDBJ whole genome shotgun (WGS) entry which is preliminary data.</text>
</comment>